<reference evidence="1 2" key="2">
    <citation type="submission" date="2018-11" db="EMBL/GenBank/DDBJ databases">
        <authorList>
            <consortium name="Pathogen Informatics"/>
        </authorList>
    </citation>
    <scope>NUCLEOTIDE SEQUENCE [LARGE SCALE GENOMIC DNA]</scope>
</reference>
<gene>
    <name evidence="1" type="ORF">BPAG_LOCUS7091</name>
</gene>
<evidence type="ECO:0000313" key="1">
    <source>
        <dbReference type="EMBL" id="VDN88277.1"/>
    </source>
</evidence>
<organism evidence="3">
    <name type="scientific">Brugia pahangi</name>
    <name type="common">Filarial nematode worm</name>
    <dbReference type="NCBI Taxonomy" id="6280"/>
    <lineage>
        <taxon>Eukaryota</taxon>
        <taxon>Metazoa</taxon>
        <taxon>Ecdysozoa</taxon>
        <taxon>Nematoda</taxon>
        <taxon>Chromadorea</taxon>
        <taxon>Rhabditida</taxon>
        <taxon>Spirurina</taxon>
        <taxon>Spiruromorpha</taxon>
        <taxon>Filarioidea</taxon>
        <taxon>Onchocercidae</taxon>
        <taxon>Brugia</taxon>
    </lineage>
</organism>
<keyword evidence="2" id="KW-1185">Reference proteome</keyword>
<proteinExistence type="predicted"/>
<evidence type="ECO:0000313" key="2">
    <source>
        <dbReference type="Proteomes" id="UP000278627"/>
    </source>
</evidence>
<dbReference type="Gene3D" id="1.25.10.10">
    <property type="entry name" value="Leucine-rich Repeat Variant"/>
    <property type="match status" value="1"/>
</dbReference>
<dbReference type="EMBL" id="UZAD01007489">
    <property type="protein sequence ID" value="VDN88277.1"/>
    <property type="molecule type" value="Genomic_DNA"/>
</dbReference>
<sequence>MVKNDEEPYVRGEALALLNQIGNRTDLNNLAASVLLSDSDSAPRIEAAQILRNGLPQTEKLCLDVIPKILYDEDIALHRIVIDLCAALVIDDRNEELKGLLIKFLEQDEVDCYEELSEMLYGKSKELEQSKDNDDLEYIFNVLAKQDDE</sequence>
<reference evidence="3" key="1">
    <citation type="submission" date="2017-02" db="UniProtKB">
        <authorList>
            <consortium name="WormBaseParasite"/>
        </authorList>
    </citation>
    <scope>IDENTIFICATION</scope>
</reference>
<dbReference type="STRING" id="6280.A0A0N4TFY9"/>
<dbReference type="WBParaSite" id="BPAG_0000712701-mRNA-1">
    <property type="protein sequence ID" value="BPAG_0000712701-mRNA-1"/>
    <property type="gene ID" value="BPAG_0000712701"/>
</dbReference>
<dbReference type="SUPFAM" id="SSF48371">
    <property type="entry name" value="ARM repeat"/>
    <property type="match status" value="1"/>
</dbReference>
<protein>
    <submittedName>
        <fullName evidence="3">HEAT repeat domain-containing protein</fullName>
    </submittedName>
</protein>
<dbReference type="AlphaFoldDB" id="A0A0N4TFY9"/>
<dbReference type="InterPro" id="IPR011989">
    <property type="entry name" value="ARM-like"/>
</dbReference>
<evidence type="ECO:0000313" key="3">
    <source>
        <dbReference type="WBParaSite" id="BPAG_0000712701-mRNA-1"/>
    </source>
</evidence>
<accession>A0A0N4TFY9</accession>
<dbReference type="Proteomes" id="UP000278627">
    <property type="component" value="Unassembled WGS sequence"/>
</dbReference>
<dbReference type="InterPro" id="IPR016024">
    <property type="entry name" value="ARM-type_fold"/>
</dbReference>
<name>A0A0N4TFY9_BRUPA</name>